<dbReference type="RefSeq" id="WP_149112382.1">
    <property type="nucleotide sequence ID" value="NZ_CP042425.1"/>
</dbReference>
<dbReference type="KEGG" id="lrs:PX52LOC_04830"/>
<evidence type="ECO:0000259" key="3">
    <source>
        <dbReference type="Pfam" id="PF26382"/>
    </source>
</evidence>
<gene>
    <name evidence="4" type="ORF">PX52LOC_04830</name>
</gene>
<dbReference type="Pfam" id="PF26381">
    <property type="entry name" value="BREX_PglY_5th"/>
    <property type="match status" value="1"/>
</dbReference>
<dbReference type="InterPro" id="IPR058748">
    <property type="entry name" value="PglY_5th"/>
</dbReference>
<dbReference type="EMBL" id="CP042425">
    <property type="protein sequence ID" value="QEL17819.1"/>
    <property type="molecule type" value="Genomic_DNA"/>
</dbReference>
<evidence type="ECO:0000313" key="4">
    <source>
        <dbReference type="EMBL" id="QEL17819.1"/>
    </source>
</evidence>
<keyword evidence="5" id="KW-1185">Reference proteome</keyword>
<dbReference type="OrthoDB" id="8780745at2"/>
<dbReference type="AlphaFoldDB" id="A0A5C1AEJ2"/>
<feature type="domain" description="ATPase PglY C-terminal" evidence="3">
    <location>
        <begin position="994"/>
        <end position="1171"/>
    </location>
</feature>
<protein>
    <recommendedName>
        <fullName evidence="6">Phage resistance protein</fullName>
    </recommendedName>
</protein>
<dbReference type="Pfam" id="PF26382">
    <property type="entry name" value="BREX_PglY_6th"/>
    <property type="match status" value="1"/>
</dbReference>
<feature type="compositionally biased region" description="Pro residues" evidence="1">
    <location>
        <begin position="1178"/>
        <end position="1191"/>
    </location>
</feature>
<dbReference type="Proteomes" id="UP000324974">
    <property type="component" value="Chromosome"/>
</dbReference>
<evidence type="ECO:0000313" key="5">
    <source>
        <dbReference type="Proteomes" id="UP000324974"/>
    </source>
</evidence>
<organism evidence="4 5">
    <name type="scientific">Limnoglobus roseus</name>
    <dbReference type="NCBI Taxonomy" id="2598579"/>
    <lineage>
        <taxon>Bacteria</taxon>
        <taxon>Pseudomonadati</taxon>
        <taxon>Planctomycetota</taxon>
        <taxon>Planctomycetia</taxon>
        <taxon>Gemmatales</taxon>
        <taxon>Gemmataceae</taxon>
        <taxon>Limnoglobus</taxon>
    </lineage>
</organism>
<proteinExistence type="predicted"/>
<evidence type="ECO:0000256" key="1">
    <source>
        <dbReference type="SAM" id="MobiDB-lite"/>
    </source>
</evidence>
<accession>A0A5C1AEJ2</accession>
<evidence type="ECO:0000259" key="2">
    <source>
        <dbReference type="Pfam" id="PF26381"/>
    </source>
</evidence>
<name>A0A5C1AEJ2_9BACT</name>
<reference evidence="5" key="1">
    <citation type="submission" date="2019-08" db="EMBL/GenBank/DDBJ databases">
        <title>Limnoglobus roseus gen. nov., sp. nov., a novel freshwater planctomycete with a giant genome from the family Gemmataceae.</title>
        <authorList>
            <person name="Kulichevskaya I.S."/>
            <person name="Naumoff D.G."/>
            <person name="Miroshnikov K."/>
            <person name="Ivanova A."/>
            <person name="Philippov D.A."/>
            <person name="Hakobyan A."/>
            <person name="Rijpstra I.C."/>
            <person name="Sinninghe Damste J.S."/>
            <person name="Liesack W."/>
            <person name="Dedysh S.N."/>
        </authorList>
    </citation>
    <scope>NUCLEOTIDE SEQUENCE [LARGE SCALE GENOMIC DNA]</scope>
    <source>
        <strain evidence="5">PX52</strain>
    </source>
</reference>
<feature type="region of interest" description="Disordered" evidence="1">
    <location>
        <begin position="1171"/>
        <end position="1207"/>
    </location>
</feature>
<sequence>MPEKLISDLLDLPEKVRKGDFVLNLSKGVTEPDKTLEQYVVTPQLVACFDDALGFIRQAVESVNSKACYLHGSFGAGKSHFMAVLHLLLQHNPAVRNIAELAKLFDAHRKDNHGWVESKKFLLVPYHMIGARSMESAILGGYVDHVMAVHPTAPLPGVYLADEIFKNAQQHRKALGDDKFFEQLNQRQKGGGTGWGKLAKGWDAARFDAALEAPPMSEERSRLVGDLVQFIFPAFKGIAQSKDEAYVDLDVGLSVISVHAKALGYDGLILFLDELILWLASHAADIGFLQTEGNKLAKLVESRKAERPVPIISFVARQRDLRDLIGENVTGVEQLNFSDVLSHWEGRFHTITLEDRNLPVIAQKRVLKPRNDACRAELEESFEKTAQVRAEIMEVLLTRESDRTMFKMVYPFSPALIQALVAVSSALQRERTALKIMLQLLVNRRDTLRLGDVIPLGDLWDVVAHGDEAFTDVMRLNFENAKKLYQYKLLPMLLQQPEVNLDLEVDRERAKTDTDVAQRLQRFENDDRLVKSLLLCALVHGVETLKNMTCVRLAALNHGTIRSRIPGREHQVVAQKLRTWAGVVGEIRVGDEPTNPTVSLQLSGVDTETIIESAKTFDNIGTRQFKIRQMLFQSLGVPEQDDLFMSHSFVWRGGKRSCDLLFTNVRTLPDESLRSTDDWKLIIDFPFDTEGHSPVEDLDRLDKFKEKSERQRTLVWLPAFFSTRTQAELAKLVVIDRLLLGNNLEQHSKHLSMQDRETARLLLKNQQSALSQRLLQAVEAAYAIRSEPTPGTLDASFDMSESHFQSLYPTLVLQRPVGANLGEALQHLLDQALSHQFPKHPKFGQEVKLGKDLRQVLEVCQEAARTPDRRVFVEDKGVRLKLRNICNPLDLGQMSETHFVLDDNWKNHFNRMLAQSGQPHPTAADLRRWTDQPDDRGLQREVQNLLILVYADQTNRSFVRYGSNYTPGLDDLPNELELQEQTLPDLKDWGEAVSRVADLLGHAVSKLLNASNLATLAAKVNESVVEFKADCESLPDRLQLVMKNLGVPEAEFGKCDRVKTARAVKTVLAAAENKEPTALVGTLAQAKLETNATAMGKSLKSAKAILECLRATRWDLFAAVAQIQDQRKTDAALLIRDVCGWLKTDEHALAGGLASKLSEAEGRAIKLLTPPRVVDPTPQLPPLDPPKPKPGWKPVGTGGKSRLGHDESIAEATAILRKLEENPKLRLTIQWTLEEESP</sequence>
<evidence type="ECO:0008006" key="6">
    <source>
        <dbReference type="Google" id="ProtNLM"/>
    </source>
</evidence>
<feature type="domain" description="ATPase PglY 5th" evidence="2">
    <location>
        <begin position="852"/>
        <end position="951"/>
    </location>
</feature>
<dbReference type="InterPro" id="IPR058747">
    <property type="entry name" value="PglY_C"/>
</dbReference>